<protein>
    <submittedName>
        <fullName evidence="1">Uncharacterized protein</fullName>
    </submittedName>
</protein>
<dbReference type="EMBL" id="JAACBX020000001">
    <property type="protein sequence ID" value="MBM0243364.1"/>
    <property type="molecule type" value="Genomic_DNA"/>
</dbReference>
<organism evidence="1 2">
    <name type="scientific">Corynebacterium macginleyi</name>
    <dbReference type="NCBI Taxonomy" id="38290"/>
    <lineage>
        <taxon>Bacteria</taxon>
        <taxon>Bacillati</taxon>
        <taxon>Actinomycetota</taxon>
        <taxon>Actinomycetes</taxon>
        <taxon>Mycobacteriales</taxon>
        <taxon>Corynebacteriaceae</taxon>
        <taxon>Corynebacterium</taxon>
    </lineage>
</organism>
<keyword evidence="2" id="KW-1185">Reference proteome</keyword>
<dbReference type="RefSeq" id="WP_183129435.1">
    <property type="nucleotide sequence ID" value="NZ_CP068291.1"/>
</dbReference>
<evidence type="ECO:0000313" key="1">
    <source>
        <dbReference type="EMBL" id="MBM0243364.1"/>
    </source>
</evidence>
<name>A0ABS1Y4R0_9CORY</name>
<comment type="caution">
    <text evidence="1">The sequence shown here is derived from an EMBL/GenBank/DDBJ whole genome shotgun (WGS) entry which is preliminary data.</text>
</comment>
<reference evidence="1 2" key="1">
    <citation type="submission" date="2021-01" db="EMBL/GenBank/DDBJ databases">
        <title>Complete genome sequences of Corynebacterium macginleyi strains isolated from infectious keratitis.</title>
        <authorList>
            <person name="Sagerfors S."/>
            <person name="Poehlein A."/>
            <person name="Soderquist B."/>
            <person name="Bruggemann H."/>
        </authorList>
    </citation>
    <scope>NUCLEOTIDE SEQUENCE [LARGE SCALE GENOMIC DNA]</scope>
    <source>
        <strain evidence="1 2">12T220</strain>
    </source>
</reference>
<sequence>MLDGDVPLAEFAGGGGGTGSQGLGGVTLRNQLALLIPAVGKDLFGVLINK</sequence>
<gene>
    <name evidence="1" type="ORF">GWO63_003530</name>
</gene>
<dbReference type="Proteomes" id="UP001518680">
    <property type="component" value="Unassembled WGS sequence"/>
</dbReference>
<evidence type="ECO:0000313" key="2">
    <source>
        <dbReference type="Proteomes" id="UP001518680"/>
    </source>
</evidence>
<accession>A0ABS1Y4R0</accession>
<proteinExistence type="predicted"/>